<keyword evidence="3" id="KW-1185">Reference proteome</keyword>
<protein>
    <submittedName>
        <fullName evidence="2">Uncharacterized protein</fullName>
    </submittedName>
</protein>
<name>A0A834GKB2_RHOSS</name>
<dbReference type="AlphaFoldDB" id="A0A834GKB2"/>
<dbReference type="OrthoDB" id="1813555at2759"/>
<feature type="compositionally biased region" description="Low complexity" evidence="1">
    <location>
        <begin position="51"/>
        <end position="63"/>
    </location>
</feature>
<evidence type="ECO:0000256" key="1">
    <source>
        <dbReference type="SAM" id="MobiDB-lite"/>
    </source>
</evidence>
<accession>A0A834GKB2</accession>
<dbReference type="EMBL" id="WJXA01000008">
    <property type="protein sequence ID" value="KAF7136638.1"/>
    <property type="molecule type" value="Genomic_DNA"/>
</dbReference>
<feature type="region of interest" description="Disordered" evidence="1">
    <location>
        <begin position="26"/>
        <end position="63"/>
    </location>
</feature>
<reference evidence="2" key="1">
    <citation type="submission" date="2019-11" db="EMBL/GenBank/DDBJ databases">
        <authorList>
            <person name="Liu Y."/>
            <person name="Hou J."/>
            <person name="Li T.-Q."/>
            <person name="Guan C.-H."/>
            <person name="Wu X."/>
            <person name="Wu H.-Z."/>
            <person name="Ling F."/>
            <person name="Zhang R."/>
            <person name="Shi X.-G."/>
            <person name="Ren J.-P."/>
            <person name="Chen E.-F."/>
            <person name="Sun J.-M."/>
        </authorList>
    </citation>
    <scope>NUCLEOTIDE SEQUENCE</scope>
    <source>
        <strain evidence="2">Adult_tree_wgs_1</strain>
        <tissue evidence="2">Leaves</tissue>
    </source>
</reference>
<sequence length="102" mass="11163">MADGTLSMVGGLVLKALDSNELRQKQIPDLRNPKSSIQHRPEVPSTLISGSPQIISTPSSNPTISPHLNCGAVNLQSIKTQSPSRKLQQVFFEERLIMEAKE</sequence>
<proteinExistence type="predicted"/>
<dbReference type="Proteomes" id="UP000626092">
    <property type="component" value="Unassembled WGS sequence"/>
</dbReference>
<evidence type="ECO:0000313" key="2">
    <source>
        <dbReference type="EMBL" id="KAF7136638.1"/>
    </source>
</evidence>
<comment type="caution">
    <text evidence="2">The sequence shown here is derived from an EMBL/GenBank/DDBJ whole genome shotgun (WGS) entry which is preliminary data.</text>
</comment>
<gene>
    <name evidence="2" type="ORF">RHSIM_Rhsim08G0140000</name>
</gene>
<organism evidence="2 3">
    <name type="scientific">Rhododendron simsii</name>
    <name type="common">Sims's rhododendron</name>
    <dbReference type="NCBI Taxonomy" id="118357"/>
    <lineage>
        <taxon>Eukaryota</taxon>
        <taxon>Viridiplantae</taxon>
        <taxon>Streptophyta</taxon>
        <taxon>Embryophyta</taxon>
        <taxon>Tracheophyta</taxon>
        <taxon>Spermatophyta</taxon>
        <taxon>Magnoliopsida</taxon>
        <taxon>eudicotyledons</taxon>
        <taxon>Gunneridae</taxon>
        <taxon>Pentapetalae</taxon>
        <taxon>asterids</taxon>
        <taxon>Ericales</taxon>
        <taxon>Ericaceae</taxon>
        <taxon>Ericoideae</taxon>
        <taxon>Rhodoreae</taxon>
        <taxon>Rhododendron</taxon>
    </lineage>
</organism>
<evidence type="ECO:0000313" key="3">
    <source>
        <dbReference type="Proteomes" id="UP000626092"/>
    </source>
</evidence>